<evidence type="ECO:0000256" key="2">
    <source>
        <dbReference type="SAM" id="MobiDB-lite"/>
    </source>
</evidence>
<dbReference type="PANTHER" id="PTHR10404">
    <property type="entry name" value="N-ACETYLATED-ALPHA-LINKED ACIDIC DIPEPTIDASE"/>
    <property type="match status" value="1"/>
</dbReference>
<name>A0ABR3GQX2_9PEZI</name>
<evidence type="ECO:0000313" key="6">
    <source>
        <dbReference type="EMBL" id="KAL0638323.1"/>
    </source>
</evidence>
<reference evidence="6 7" key="1">
    <citation type="submission" date="2024-02" db="EMBL/GenBank/DDBJ databases">
        <title>Discinaceae phylogenomics.</title>
        <authorList>
            <person name="Dirks A.C."/>
            <person name="James T.Y."/>
        </authorList>
    </citation>
    <scope>NUCLEOTIDE SEQUENCE [LARGE SCALE GENOMIC DNA]</scope>
    <source>
        <strain evidence="6 7">ACD0624</strain>
    </source>
</reference>
<evidence type="ECO:0000259" key="4">
    <source>
        <dbReference type="Pfam" id="PF04253"/>
    </source>
</evidence>
<protein>
    <submittedName>
        <fullName evidence="6">Uncharacterized protein</fullName>
    </submittedName>
</protein>
<feature type="compositionally biased region" description="Polar residues" evidence="2">
    <location>
        <begin position="274"/>
        <end position="287"/>
    </location>
</feature>
<dbReference type="Gene3D" id="1.20.930.40">
    <property type="entry name" value="Transferrin receptor-like, dimerisation domain"/>
    <property type="match status" value="1"/>
</dbReference>
<evidence type="ECO:0000259" key="5">
    <source>
        <dbReference type="Pfam" id="PF04389"/>
    </source>
</evidence>
<feature type="region of interest" description="Disordered" evidence="2">
    <location>
        <begin position="253"/>
        <end position="312"/>
    </location>
</feature>
<dbReference type="InterPro" id="IPR007484">
    <property type="entry name" value="Peptidase_M28"/>
</dbReference>
<evidence type="ECO:0000313" key="7">
    <source>
        <dbReference type="Proteomes" id="UP001447188"/>
    </source>
</evidence>
<organism evidence="6 7">
    <name type="scientific">Discina gigas</name>
    <dbReference type="NCBI Taxonomy" id="1032678"/>
    <lineage>
        <taxon>Eukaryota</taxon>
        <taxon>Fungi</taxon>
        <taxon>Dikarya</taxon>
        <taxon>Ascomycota</taxon>
        <taxon>Pezizomycotina</taxon>
        <taxon>Pezizomycetes</taxon>
        <taxon>Pezizales</taxon>
        <taxon>Discinaceae</taxon>
        <taxon>Discina</taxon>
    </lineage>
</organism>
<feature type="domain" description="Transferrin receptor-like dimerisation" evidence="4">
    <location>
        <begin position="633"/>
        <end position="748"/>
    </location>
</feature>
<evidence type="ECO:0000256" key="1">
    <source>
        <dbReference type="ARBA" id="ARBA00005634"/>
    </source>
</evidence>
<feature type="domain" description="Peptidase M28" evidence="5">
    <location>
        <begin position="382"/>
        <end position="571"/>
    </location>
</feature>
<dbReference type="EMBL" id="JBBBZM010000023">
    <property type="protein sequence ID" value="KAL0638323.1"/>
    <property type="molecule type" value="Genomic_DNA"/>
</dbReference>
<dbReference type="Pfam" id="PF02225">
    <property type="entry name" value="PA"/>
    <property type="match status" value="1"/>
</dbReference>
<comment type="similarity">
    <text evidence="1">Belongs to the peptidase M28 family. M28B subfamily.</text>
</comment>
<keyword evidence="7" id="KW-1185">Reference proteome</keyword>
<dbReference type="Proteomes" id="UP001447188">
    <property type="component" value="Unassembled WGS sequence"/>
</dbReference>
<dbReference type="InterPro" id="IPR039373">
    <property type="entry name" value="Peptidase_M28B"/>
</dbReference>
<dbReference type="SUPFAM" id="SSF47672">
    <property type="entry name" value="Transferrin receptor-like dimerisation domain"/>
    <property type="match status" value="1"/>
</dbReference>
<dbReference type="CDD" id="cd02121">
    <property type="entry name" value="PA_GCPII_like"/>
    <property type="match status" value="1"/>
</dbReference>
<dbReference type="SUPFAM" id="SSF52025">
    <property type="entry name" value="PA domain"/>
    <property type="match status" value="1"/>
</dbReference>
<dbReference type="InterPro" id="IPR003137">
    <property type="entry name" value="PA_domain"/>
</dbReference>
<dbReference type="InterPro" id="IPR046450">
    <property type="entry name" value="PA_dom_sf"/>
</dbReference>
<comment type="caution">
    <text evidence="6">The sequence shown here is derived from an EMBL/GenBank/DDBJ whole genome shotgun (WGS) entry which is preliminary data.</text>
</comment>
<dbReference type="InterPro" id="IPR007365">
    <property type="entry name" value="TFR-like_dimer_dom"/>
</dbReference>
<dbReference type="InterPro" id="IPR036757">
    <property type="entry name" value="TFR-like_dimer_dom_sf"/>
</dbReference>
<gene>
    <name evidence="6" type="ORF">Q9L58_002625</name>
</gene>
<feature type="domain" description="PA" evidence="3">
    <location>
        <begin position="199"/>
        <end position="269"/>
    </location>
</feature>
<dbReference type="Gene3D" id="3.40.630.10">
    <property type="entry name" value="Zn peptidases"/>
    <property type="match status" value="1"/>
</dbReference>
<dbReference type="Pfam" id="PF04389">
    <property type="entry name" value="Peptidase_M28"/>
    <property type="match status" value="1"/>
</dbReference>
<dbReference type="SUPFAM" id="SSF53187">
    <property type="entry name" value="Zn-dependent exopeptidases"/>
    <property type="match status" value="1"/>
</dbReference>
<evidence type="ECO:0000259" key="3">
    <source>
        <dbReference type="Pfam" id="PF02225"/>
    </source>
</evidence>
<feature type="compositionally biased region" description="Low complexity" evidence="2">
    <location>
        <begin position="288"/>
        <end position="298"/>
    </location>
</feature>
<accession>A0ABR3GQX2</accession>
<dbReference type="CDD" id="cd08022">
    <property type="entry name" value="M28_PSMA_like"/>
    <property type="match status" value="1"/>
</dbReference>
<dbReference type="Pfam" id="PF04253">
    <property type="entry name" value="TFR_dimer"/>
    <property type="match status" value="1"/>
</dbReference>
<dbReference type="Gene3D" id="3.50.30.30">
    <property type="match status" value="1"/>
</dbReference>
<dbReference type="PANTHER" id="PTHR10404:SF46">
    <property type="entry name" value="VACUOLAR PROTEIN SORTING-ASSOCIATED PROTEIN 70"/>
    <property type="match status" value="1"/>
</dbReference>
<proteinExistence type="inferred from homology"/>
<sequence length="768" mass="83717">MRLHEKKAVGLVPYQNHSRQASQCSKSSRMKLFAKSASILTLGSLATWSLASPLFSSLRHYSRDQNVPSGSRGHGHCGGMSLAEKEQIIIGSFSNVSISEWSFYYTNGPHLGGKNYSQAEWTRDKWSENGIPSSIVSYNVFLNYPVSHSLSLSYPDGSAFNATLEEDVLPEDATSGFPDRIPTFHGYSFTGKASAEYVYVGRGRRTDFERLAELGVALEGKIALAKYGGPFRGLKVKNAQDFGMIGTIIYSDPGDDGVREEDGNAPYPDGPARNPSSVQRGSVQFLSTYPGDPTTPGYPSKPGVPRQDTSGVIPHIPSLPISYREAKPLLEALNGNGIAAADVNITDWAGGLQGVSYSTGPTPNAVISMDNVMDDKITDIWNTIGIINGTIEDEVVVIGNHRDAWILGGASDPNSGSAVLVELVRAFGKLVEKGWKPRRTIVFASWDAEEYGLVGSTEWFEEYVTWAVPNVVAYLNVDVAVAGSNWVVAGVPELHDIILEVMKKIPAANNSSATIYDNWAGPSGEQSIGVLGSGSDYTAFVHSGIASIDMGFGPSSTDPVYHYHSNYDSYHWMSTYGDPSWNYHVAAGQFLGVLALNLVEQPLLPLNVSTYSQNLWTYYKALEETVEASGLELKLEPVHHAIKAFESIADKLMHFAERLDGHGGHHDYWKLKAVNRRLKTFERGFVSQGGLPNREFYKHLIYAPGLDTGYAPTTFPGITEATVGGDLKTAEEFIIKTARAIWHATAILALGRWHGEGVDYSELSFEGM</sequence>